<proteinExistence type="predicted"/>
<evidence type="ECO:0000313" key="1">
    <source>
        <dbReference type="EMBL" id="ARF12981.1"/>
    </source>
</evidence>
<dbReference type="RefSeq" id="WP_029055003.1">
    <property type="nucleotide sequence ID" value="NZ_CP015108.1"/>
</dbReference>
<accession>A0ABM6JS00</accession>
<sequence>MTRWRKLYQHLPYFEQAAERNPESFITEELLFHAEYEQDLNEFLRDYHDLDWTDTRYPNTLEAAGISTAEQMAVAIPIADMKVLKALLTRMVREERFAAGALAQYASNGMVADVLCRLKETDTLR</sequence>
<organism evidence="1 2">
    <name type="scientific">Sporosarcina ureae</name>
    <dbReference type="NCBI Taxonomy" id="1571"/>
    <lineage>
        <taxon>Bacteria</taxon>
        <taxon>Bacillati</taxon>
        <taxon>Bacillota</taxon>
        <taxon>Bacilli</taxon>
        <taxon>Bacillales</taxon>
        <taxon>Caryophanaceae</taxon>
        <taxon>Sporosarcina</taxon>
    </lineage>
</organism>
<reference evidence="1 2" key="1">
    <citation type="submission" date="2016-04" db="EMBL/GenBank/DDBJ databases">
        <title>Comparative Genomics and Epigenetics of Sporosarcina ureae.</title>
        <authorList>
            <person name="Oliver A.S."/>
            <person name="Cooper K.K."/>
        </authorList>
    </citation>
    <scope>NUCLEOTIDE SEQUENCE [LARGE SCALE GENOMIC DNA]</scope>
    <source>
        <strain evidence="1 2">S204</strain>
    </source>
</reference>
<evidence type="ECO:0000313" key="2">
    <source>
        <dbReference type="Proteomes" id="UP000192486"/>
    </source>
</evidence>
<dbReference type="Proteomes" id="UP000192486">
    <property type="component" value="Chromosome"/>
</dbReference>
<gene>
    <name evidence="1" type="ORF">SporoS204_01600</name>
</gene>
<dbReference type="InterPro" id="IPR045425">
    <property type="entry name" value="DUF6508"/>
</dbReference>
<name>A0ABM6JS00_SPOUR</name>
<dbReference type="EMBL" id="CP015108">
    <property type="protein sequence ID" value="ARF12981.1"/>
    <property type="molecule type" value="Genomic_DNA"/>
</dbReference>
<keyword evidence="2" id="KW-1185">Reference proteome</keyword>
<protein>
    <submittedName>
        <fullName evidence="1">Uncharacterized protein</fullName>
    </submittedName>
</protein>
<dbReference type="Pfam" id="PF20118">
    <property type="entry name" value="DUF6508"/>
    <property type="match status" value="1"/>
</dbReference>